<comment type="caution">
    <text evidence="1">The sequence shown here is derived from an EMBL/GenBank/DDBJ whole genome shotgun (WGS) entry which is preliminary data.</text>
</comment>
<dbReference type="RefSeq" id="WP_117546254.1">
    <property type="nucleotide sequence ID" value="NZ_QVME01000001.1"/>
</dbReference>
<reference evidence="1 2" key="1">
    <citation type="submission" date="2018-08" db="EMBL/GenBank/DDBJ databases">
        <title>A genome reference for cultivated species of the human gut microbiota.</title>
        <authorList>
            <person name="Zou Y."/>
            <person name="Xue W."/>
            <person name="Luo G."/>
        </authorList>
    </citation>
    <scope>NUCLEOTIDE SEQUENCE [LARGE SCALE GENOMIC DNA]</scope>
    <source>
        <strain evidence="1 2">TF05-12AC</strain>
    </source>
</reference>
<protein>
    <submittedName>
        <fullName evidence="1">Uncharacterized protein</fullName>
    </submittedName>
</protein>
<accession>A0A3E3ITN9</accession>
<name>A0A3E3ITN9_9FIRM</name>
<evidence type="ECO:0000313" key="1">
    <source>
        <dbReference type="EMBL" id="RGE70435.1"/>
    </source>
</evidence>
<gene>
    <name evidence="1" type="ORF">DXC40_05160</name>
</gene>
<organism evidence="1 2">
    <name type="scientific">Anaerotruncus colihominis</name>
    <dbReference type="NCBI Taxonomy" id="169435"/>
    <lineage>
        <taxon>Bacteria</taxon>
        <taxon>Bacillati</taxon>
        <taxon>Bacillota</taxon>
        <taxon>Clostridia</taxon>
        <taxon>Eubacteriales</taxon>
        <taxon>Oscillospiraceae</taxon>
        <taxon>Anaerotruncus</taxon>
    </lineage>
</organism>
<dbReference type="EMBL" id="QVME01000001">
    <property type="protein sequence ID" value="RGE70435.1"/>
    <property type="molecule type" value="Genomic_DNA"/>
</dbReference>
<dbReference type="AlphaFoldDB" id="A0A3E3ITN9"/>
<proteinExistence type="predicted"/>
<dbReference type="Proteomes" id="UP000260828">
    <property type="component" value="Unassembled WGS sequence"/>
</dbReference>
<sequence>MTEENRTYITHLKVTDVPWHRLTTAYGRGTDFPAHLTVLEQMGDLASVKESLYELTTNMEHQSTLWHATPFGMVFLCRILEKALADSGQNPVAHFLAGELLDFFSCILQCFHDGDEMEHAEVLPLFSDLLKEEYLWSEEYDEEEDEMRYEEDEVFPDDLFYSFYYYSWQAVKAYQNVLEQVPAEFAKPAAEVLELL</sequence>
<evidence type="ECO:0000313" key="2">
    <source>
        <dbReference type="Proteomes" id="UP000260828"/>
    </source>
</evidence>